<comment type="caution">
    <text evidence="1">The sequence shown here is derived from an EMBL/GenBank/DDBJ whole genome shotgun (WGS) entry which is preliminary data.</text>
</comment>
<protein>
    <submittedName>
        <fullName evidence="1">Uncharacterized protein</fullName>
    </submittedName>
</protein>
<dbReference type="AlphaFoldDB" id="A0A835KKA2"/>
<dbReference type="OrthoDB" id="638079at2759"/>
<keyword evidence="2" id="KW-1185">Reference proteome</keyword>
<name>A0A835KKA2_9POAL</name>
<organism evidence="1 2">
    <name type="scientific">Digitaria exilis</name>
    <dbReference type="NCBI Taxonomy" id="1010633"/>
    <lineage>
        <taxon>Eukaryota</taxon>
        <taxon>Viridiplantae</taxon>
        <taxon>Streptophyta</taxon>
        <taxon>Embryophyta</taxon>
        <taxon>Tracheophyta</taxon>
        <taxon>Spermatophyta</taxon>
        <taxon>Magnoliopsida</taxon>
        <taxon>Liliopsida</taxon>
        <taxon>Poales</taxon>
        <taxon>Poaceae</taxon>
        <taxon>PACMAD clade</taxon>
        <taxon>Panicoideae</taxon>
        <taxon>Panicodae</taxon>
        <taxon>Paniceae</taxon>
        <taxon>Anthephorinae</taxon>
        <taxon>Digitaria</taxon>
    </lineage>
</organism>
<reference evidence="1" key="1">
    <citation type="submission" date="2020-07" db="EMBL/GenBank/DDBJ databases">
        <title>Genome sequence and genetic diversity analysis of an under-domesticated orphan crop, white fonio (Digitaria exilis).</title>
        <authorList>
            <person name="Bennetzen J.L."/>
            <person name="Chen S."/>
            <person name="Ma X."/>
            <person name="Wang X."/>
            <person name="Yssel A.E.J."/>
            <person name="Chaluvadi S.R."/>
            <person name="Johnson M."/>
            <person name="Gangashetty P."/>
            <person name="Hamidou F."/>
            <person name="Sanogo M.D."/>
            <person name="Zwaenepoel A."/>
            <person name="Wallace J."/>
            <person name="Van De Peer Y."/>
            <person name="Van Deynze A."/>
        </authorList>
    </citation>
    <scope>NUCLEOTIDE SEQUENCE</scope>
    <source>
        <tissue evidence="1">Leaves</tissue>
    </source>
</reference>
<sequence>MDPYVLAFYLELGIGVIRPAFDISILSLFGRHIDFFGLLLNREIALIALFYI</sequence>
<gene>
    <name evidence="1" type="ORF">HU200_014426</name>
</gene>
<accession>A0A835KKA2</accession>
<dbReference type="Proteomes" id="UP000636709">
    <property type="component" value="Unassembled WGS sequence"/>
</dbReference>
<dbReference type="EMBL" id="JACEFO010001490">
    <property type="protein sequence ID" value="KAF8735852.1"/>
    <property type="molecule type" value="Genomic_DNA"/>
</dbReference>
<evidence type="ECO:0000313" key="1">
    <source>
        <dbReference type="EMBL" id="KAF8735852.1"/>
    </source>
</evidence>
<proteinExistence type="predicted"/>
<evidence type="ECO:0000313" key="2">
    <source>
        <dbReference type="Proteomes" id="UP000636709"/>
    </source>
</evidence>